<organism evidence="4 5">
    <name type="scientific">Acidipila rosea</name>
    <dbReference type="NCBI Taxonomy" id="768535"/>
    <lineage>
        <taxon>Bacteria</taxon>
        <taxon>Pseudomonadati</taxon>
        <taxon>Acidobacteriota</taxon>
        <taxon>Terriglobia</taxon>
        <taxon>Terriglobales</taxon>
        <taxon>Acidobacteriaceae</taxon>
        <taxon>Acidipila</taxon>
    </lineage>
</organism>
<dbReference type="RefSeq" id="WP_131995201.1">
    <property type="nucleotide sequence ID" value="NZ_SMGK01000002.1"/>
</dbReference>
<feature type="coiled-coil region" evidence="1">
    <location>
        <begin position="53"/>
        <end position="101"/>
    </location>
</feature>
<name>A0A4R1L7V3_9BACT</name>
<accession>A0A4R1L7V3</accession>
<keyword evidence="5" id="KW-1185">Reference proteome</keyword>
<evidence type="ECO:0000313" key="5">
    <source>
        <dbReference type="Proteomes" id="UP000295210"/>
    </source>
</evidence>
<gene>
    <name evidence="4" type="ORF">C7378_1930</name>
</gene>
<dbReference type="OrthoDB" id="128078at2"/>
<comment type="caution">
    <text evidence="4">The sequence shown here is derived from an EMBL/GenBank/DDBJ whole genome shotgun (WGS) entry which is preliminary data.</text>
</comment>
<proteinExistence type="predicted"/>
<sequence>MKSNLKVLASMVLASALVASAQTAKSGVEGSAATRKTTHKARPVRKPAKPSVESQIESLRQDMETQIQMLKQQLADRDAQLQQAQQTAAAAQQAAQQAEQGNQMQQQAAAQTAASVNSLQNAVGDLKTTTKTQVLAVQTSQAKIEKSIESPDAVRFKGVTLSPTGSFLAGETVYRSKATGGGLNTPFGAIPLPGQPQANYSEFYGTGRQSRIALLAQGKLDNMTIGGYYEADFLSAAATSNNNQSNSYSLRQRQMWAQAALNSGWTFTGGQMWSLATETTKGLQNRSEILPSTIDPQYAVGFVWTRQYAFRITKDFGRKIFFGVSAENPQIASVAGHNFPSNLIVGQAGNGGGLFNPLANYASNAAPDFIAKVAFEPGWGHYELFGISRVFRARVYPNDLSSVAANNNSTGAYNDDAVGGGIGGGFRVPTFHKRLDIGAKGLWGDGIGRYGSTGLPDTTVDPGGQLALLHGFSALGTLEAMPTTRLNIYANYGTDYAFKRYFMNSAGKEIGYGAPTFVNTGCDKEPLPGAGGYAPGGLANCTADTKDLQEFILGYWYDFYKGPKGRLRQGLQYSYFQRFTYPGVGGAPKGTDNGFWTSFRYYLP</sequence>
<feature type="signal peptide" evidence="3">
    <location>
        <begin position="1"/>
        <end position="21"/>
    </location>
</feature>
<feature type="compositionally biased region" description="Basic residues" evidence="2">
    <location>
        <begin position="36"/>
        <end position="48"/>
    </location>
</feature>
<feature type="chain" id="PRO_5020740160" evidence="3">
    <location>
        <begin position="22"/>
        <end position="604"/>
    </location>
</feature>
<reference evidence="4 5" key="1">
    <citation type="submission" date="2019-03" db="EMBL/GenBank/DDBJ databases">
        <title>Genomic Encyclopedia of Type Strains, Phase IV (KMG-IV): sequencing the most valuable type-strain genomes for metagenomic binning, comparative biology and taxonomic classification.</title>
        <authorList>
            <person name="Goeker M."/>
        </authorList>
    </citation>
    <scope>NUCLEOTIDE SEQUENCE [LARGE SCALE GENOMIC DNA]</scope>
    <source>
        <strain evidence="4 5">DSM 103428</strain>
    </source>
</reference>
<protein>
    <submittedName>
        <fullName evidence="4">Uncharacterized protein</fullName>
    </submittedName>
</protein>
<dbReference type="Proteomes" id="UP000295210">
    <property type="component" value="Unassembled WGS sequence"/>
</dbReference>
<evidence type="ECO:0000256" key="1">
    <source>
        <dbReference type="SAM" id="Coils"/>
    </source>
</evidence>
<evidence type="ECO:0000256" key="2">
    <source>
        <dbReference type="SAM" id="MobiDB-lite"/>
    </source>
</evidence>
<feature type="region of interest" description="Disordered" evidence="2">
    <location>
        <begin position="25"/>
        <end position="52"/>
    </location>
</feature>
<evidence type="ECO:0000256" key="3">
    <source>
        <dbReference type="SAM" id="SignalP"/>
    </source>
</evidence>
<evidence type="ECO:0000313" key="4">
    <source>
        <dbReference type="EMBL" id="TCK74308.1"/>
    </source>
</evidence>
<keyword evidence="3" id="KW-0732">Signal</keyword>
<keyword evidence="1" id="KW-0175">Coiled coil</keyword>
<dbReference type="AlphaFoldDB" id="A0A4R1L7V3"/>
<dbReference type="EMBL" id="SMGK01000002">
    <property type="protein sequence ID" value="TCK74308.1"/>
    <property type="molecule type" value="Genomic_DNA"/>
</dbReference>